<dbReference type="InterPro" id="IPR001917">
    <property type="entry name" value="Aminotrans_II_pyridoxalP_BS"/>
</dbReference>
<comment type="cofactor">
    <cofactor evidence="1 10">
        <name>pyridoxal 5'-phosphate</name>
        <dbReference type="ChEBI" id="CHEBI:597326"/>
    </cofactor>
</comment>
<reference evidence="12" key="1">
    <citation type="submission" date="2022-01" db="EMBL/GenBank/DDBJ databases">
        <authorList>
            <person name="Criscuolo A."/>
        </authorList>
    </citation>
    <scope>NUCLEOTIDE SEQUENCE</scope>
    <source>
        <strain evidence="12">CIP111893</strain>
    </source>
</reference>
<comment type="subunit">
    <text evidence="5 10">Homodimer.</text>
</comment>
<name>A0ABM9BUF9_9BACL</name>
<comment type="similarity">
    <text evidence="4 10">Belongs to the class-II pyridoxal-phosphate-dependent aminotransferase family. BioF subfamily.</text>
</comment>
<dbReference type="Proteomes" id="UP000838686">
    <property type="component" value="Unassembled WGS sequence"/>
</dbReference>
<comment type="catalytic activity">
    <reaction evidence="9 10">
        <text>6-carboxyhexanoyl-[ACP] + L-alanine + H(+) = (8S)-8-amino-7-oxononanoate + holo-[ACP] + CO2</text>
        <dbReference type="Rhea" id="RHEA:42288"/>
        <dbReference type="Rhea" id="RHEA-COMP:9685"/>
        <dbReference type="Rhea" id="RHEA-COMP:9955"/>
        <dbReference type="ChEBI" id="CHEBI:15378"/>
        <dbReference type="ChEBI" id="CHEBI:16526"/>
        <dbReference type="ChEBI" id="CHEBI:57972"/>
        <dbReference type="ChEBI" id="CHEBI:64479"/>
        <dbReference type="ChEBI" id="CHEBI:78846"/>
        <dbReference type="ChEBI" id="CHEBI:149468"/>
        <dbReference type="EC" id="2.3.1.47"/>
    </reaction>
</comment>
<evidence type="ECO:0000256" key="6">
    <source>
        <dbReference type="ARBA" id="ARBA00022679"/>
    </source>
</evidence>
<evidence type="ECO:0000256" key="9">
    <source>
        <dbReference type="ARBA" id="ARBA00047715"/>
    </source>
</evidence>
<dbReference type="InterPro" id="IPR004839">
    <property type="entry name" value="Aminotransferase_I/II_large"/>
</dbReference>
<comment type="caution">
    <text evidence="12">The sequence shown here is derived from an EMBL/GenBank/DDBJ whole genome shotgun (WGS) entry which is preliminary data.</text>
</comment>
<dbReference type="PROSITE" id="PS00599">
    <property type="entry name" value="AA_TRANSFER_CLASS_2"/>
    <property type="match status" value="1"/>
</dbReference>
<dbReference type="PANTHER" id="PTHR13693:SF100">
    <property type="entry name" value="8-AMINO-7-OXONONANOATE SYNTHASE"/>
    <property type="match status" value="1"/>
</dbReference>
<dbReference type="Pfam" id="PF00155">
    <property type="entry name" value="Aminotran_1_2"/>
    <property type="match status" value="1"/>
</dbReference>
<evidence type="ECO:0000256" key="4">
    <source>
        <dbReference type="ARBA" id="ARBA00010008"/>
    </source>
</evidence>
<keyword evidence="12" id="KW-0012">Acyltransferase</keyword>
<keyword evidence="7" id="KW-0093">Biotin biosynthesis</keyword>
<dbReference type="PANTHER" id="PTHR13693">
    <property type="entry name" value="CLASS II AMINOTRANSFERASE/8-AMINO-7-OXONONANOATE SYNTHASE"/>
    <property type="match status" value="1"/>
</dbReference>
<evidence type="ECO:0000256" key="7">
    <source>
        <dbReference type="ARBA" id="ARBA00022756"/>
    </source>
</evidence>
<evidence type="ECO:0000256" key="5">
    <source>
        <dbReference type="ARBA" id="ARBA00011738"/>
    </source>
</evidence>
<dbReference type="CDD" id="cd06454">
    <property type="entry name" value="KBL_like"/>
    <property type="match status" value="1"/>
</dbReference>
<dbReference type="GO" id="GO:0008710">
    <property type="term" value="F:8-amino-7-oxononanoate synthase activity"/>
    <property type="evidence" value="ECO:0007669"/>
    <property type="project" value="UniProtKB-EC"/>
</dbReference>
<evidence type="ECO:0000256" key="3">
    <source>
        <dbReference type="ARBA" id="ARBA00004746"/>
    </source>
</evidence>
<keyword evidence="6 10" id="KW-0808">Transferase</keyword>
<proteinExistence type="inferred from homology"/>
<sequence length="394" mass="42674">MTMKWMEQELQSLAGEALERKLRDSAPVSGRPGYILRDGQELLNLSSNDYLGLAQHPAIIEAMRTALLTEGAGSGASRLVTGNRTPYRELEDALADWQQCGAALVAANGYMANTGVISALVGRGDVVFSDRLNHASIVDGVALSRAEHARYRHNDMEHLRHLLHKHRGARRKLIVTDTIFSMDGDQALLHELVQLKGQHGAMLMVDEAHSGGIYGGNGEGLCHSLGIHSDIDIHMGTFSKAFGLYGAYVCGSETLVRWLVNRARPFIYSTALPPSILAGISQSLEIVRSESDRRRLLLAASRKFRTMLRDGGFQTSDGDSPIVPVIVGDNAAALRFSAELQEAGIAAVAIRPPTVPEGTARIRFSLSAVHTERELEQAASCIRSIGLKLGVLPL</sequence>
<dbReference type="InterPro" id="IPR050087">
    <property type="entry name" value="AON_synthase_class-II"/>
</dbReference>
<comment type="function">
    <text evidence="2 10">Catalyzes the decarboxylative condensation of pimeloyl-[acyl-carrier protein] and L-alanine to produce 8-amino-7-oxononanoate (AON), [acyl-carrier protein], and carbon dioxide.</text>
</comment>
<protein>
    <recommendedName>
        <fullName evidence="10">8-amino-7-ketopelargonate synthase</fullName>
        <ecNumber evidence="10">2.3.1.47</ecNumber>
    </recommendedName>
</protein>
<dbReference type="InterPro" id="IPR004723">
    <property type="entry name" value="AONS_Archaea/Proteobacteria"/>
</dbReference>
<comment type="pathway">
    <text evidence="3 10">Cofactor biosynthesis; biotin biosynthesis.</text>
</comment>
<evidence type="ECO:0000256" key="8">
    <source>
        <dbReference type="ARBA" id="ARBA00022898"/>
    </source>
</evidence>
<keyword evidence="13" id="KW-1185">Reference proteome</keyword>
<dbReference type="InterPro" id="IPR015424">
    <property type="entry name" value="PyrdxlP-dep_Trfase"/>
</dbReference>
<dbReference type="Gene3D" id="3.90.1150.10">
    <property type="entry name" value="Aspartate Aminotransferase, domain 1"/>
    <property type="match status" value="1"/>
</dbReference>
<accession>A0ABM9BUF9</accession>
<dbReference type="EMBL" id="CAKMMF010000002">
    <property type="protein sequence ID" value="CAH1193655.1"/>
    <property type="molecule type" value="Genomic_DNA"/>
</dbReference>
<dbReference type="Gene3D" id="3.40.640.10">
    <property type="entry name" value="Type I PLP-dependent aspartate aminotransferase-like (Major domain)"/>
    <property type="match status" value="1"/>
</dbReference>
<dbReference type="InterPro" id="IPR015421">
    <property type="entry name" value="PyrdxlP-dep_Trfase_major"/>
</dbReference>
<dbReference type="NCBIfam" id="TIGR00858">
    <property type="entry name" value="bioF"/>
    <property type="match status" value="1"/>
</dbReference>
<dbReference type="EC" id="2.3.1.47" evidence="10"/>
<evidence type="ECO:0000313" key="13">
    <source>
        <dbReference type="Proteomes" id="UP000838686"/>
    </source>
</evidence>
<evidence type="ECO:0000259" key="11">
    <source>
        <dbReference type="Pfam" id="PF00155"/>
    </source>
</evidence>
<evidence type="ECO:0000256" key="2">
    <source>
        <dbReference type="ARBA" id="ARBA00002513"/>
    </source>
</evidence>
<keyword evidence="8 10" id="KW-0663">Pyridoxal phosphate</keyword>
<organism evidence="12 13">
    <name type="scientific">Paenibacillus plantiphilus</name>
    <dbReference type="NCBI Taxonomy" id="2905650"/>
    <lineage>
        <taxon>Bacteria</taxon>
        <taxon>Bacillati</taxon>
        <taxon>Bacillota</taxon>
        <taxon>Bacilli</taxon>
        <taxon>Bacillales</taxon>
        <taxon>Paenibacillaceae</taxon>
        <taxon>Paenibacillus</taxon>
    </lineage>
</organism>
<gene>
    <name evidence="12" type="primary">bioF</name>
    <name evidence="12" type="ORF">PAECIP111893_00520</name>
</gene>
<dbReference type="SUPFAM" id="SSF53383">
    <property type="entry name" value="PLP-dependent transferases"/>
    <property type="match status" value="1"/>
</dbReference>
<evidence type="ECO:0000256" key="10">
    <source>
        <dbReference type="RuleBase" id="RU003693"/>
    </source>
</evidence>
<dbReference type="InterPro" id="IPR015422">
    <property type="entry name" value="PyrdxlP-dep_Trfase_small"/>
</dbReference>
<evidence type="ECO:0000256" key="1">
    <source>
        <dbReference type="ARBA" id="ARBA00001933"/>
    </source>
</evidence>
<evidence type="ECO:0000313" key="12">
    <source>
        <dbReference type="EMBL" id="CAH1193655.1"/>
    </source>
</evidence>
<feature type="domain" description="Aminotransferase class I/classII large" evidence="11">
    <location>
        <begin position="41"/>
        <end position="380"/>
    </location>
</feature>